<keyword evidence="1" id="KW-1133">Transmembrane helix</keyword>
<name>A0A1D8G6A0_9ACTN</name>
<proteinExistence type="predicted"/>
<dbReference type="AlphaFoldDB" id="A0A1D8G6A0"/>
<dbReference type="EMBL" id="CP017316">
    <property type="protein sequence ID" value="AOT60971.1"/>
    <property type="molecule type" value="Genomic_DNA"/>
</dbReference>
<accession>A0A1D8G6A0</accession>
<reference evidence="2 3" key="1">
    <citation type="submission" date="2016-09" db="EMBL/GenBank/DDBJ databases">
        <title>Streptomyces rubrolavendulae MJM4426 Genome sequencing and assembly.</title>
        <authorList>
            <person name="Kim J.-G."/>
        </authorList>
    </citation>
    <scope>NUCLEOTIDE SEQUENCE [LARGE SCALE GENOMIC DNA]</scope>
    <source>
        <strain evidence="2 3">MJM4426</strain>
    </source>
</reference>
<keyword evidence="1" id="KW-0472">Membrane</keyword>
<evidence type="ECO:0000313" key="2">
    <source>
        <dbReference type="EMBL" id="AOT60971.1"/>
    </source>
</evidence>
<dbReference type="Proteomes" id="UP000095349">
    <property type="component" value="Chromosome"/>
</dbReference>
<dbReference type="GeneID" id="33065503"/>
<sequence length="121" mass="12148">MAVRRSPATYRFAAPGHHLWHPYGLPMVAGTANAMFRPGASSTVPLVARDVRGANGVLRISEAFTAPGGPAPAGPAPAGPAVGAFGTDRVLLVGVVVALPTAAALLAARPIRTPGRAPARA</sequence>
<dbReference type="RefSeq" id="WP_069977927.1">
    <property type="nucleotide sequence ID" value="NZ_CP017316.1"/>
</dbReference>
<dbReference type="STRING" id="285473.A4G23_03848"/>
<feature type="transmembrane region" description="Helical" evidence="1">
    <location>
        <begin position="90"/>
        <end position="108"/>
    </location>
</feature>
<evidence type="ECO:0000313" key="3">
    <source>
        <dbReference type="Proteomes" id="UP000095349"/>
    </source>
</evidence>
<protein>
    <submittedName>
        <fullName evidence="2">Uncharacterized protein</fullName>
    </submittedName>
</protein>
<dbReference type="KEGG" id="srn:A4G23_03848"/>
<keyword evidence="1" id="KW-0812">Transmembrane</keyword>
<evidence type="ECO:0000256" key="1">
    <source>
        <dbReference type="SAM" id="Phobius"/>
    </source>
</evidence>
<keyword evidence="3" id="KW-1185">Reference proteome</keyword>
<gene>
    <name evidence="2" type="ORF">A4G23_03848</name>
</gene>
<organism evidence="2 3">
    <name type="scientific">Streptomyces rubrolavendulae</name>
    <dbReference type="NCBI Taxonomy" id="285473"/>
    <lineage>
        <taxon>Bacteria</taxon>
        <taxon>Bacillati</taxon>
        <taxon>Actinomycetota</taxon>
        <taxon>Actinomycetes</taxon>
        <taxon>Kitasatosporales</taxon>
        <taxon>Streptomycetaceae</taxon>
        <taxon>Streptomyces</taxon>
    </lineage>
</organism>